<dbReference type="EMBL" id="CACRXK020012239">
    <property type="protein sequence ID" value="CAB4022957.1"/>
    <property type="molecule type" value="Genomic_DNA"/>
</dbReference>
<dbReference type="InterPro" id="IPR009231">
    <property type="entry name" value="Chloride_chnl_CLIC-like"/>
</dbReference>
<comment type="caution">
    <text evidence="9">The sequence shown here is derived from an EMBL/GenBank/DDBJ whole genome shotgun (WGS) entry which is preliminary data.</text>
</comment>
<evidence type="ECO:0000256" key="2">
    <source>
        <dbReference type="ARBA" id="ARBA00005944"/>
    </source>
</evidence>
<keyword evidence="4 8" id="KW-0812">Transmembrane</keyword>
<evidence type="ECO:0000256" key="4">
    <source>
        <dbReference type="ARBA" id="ARBA00022692"/>
    </source>
</evidence>
<feature type="transmembrane region" description="Helical" evidence="8">
    <location>
        <begin position="121"/>
        <end position="138"/>
    </location>
</feature>
<evidence type="ECO:0000256" key="5">
    <source>
        <dbReference type="ARBA" id="ARBA00022989"/>
    </source>
</evidence>
<dbReference type="Pfam" id="PF05934">
    <property type="entry name" value="MCLC"/>
    <property type="match status" value="1"/>
</dbReference>
<evidence type="ECO:0000313" key="9">
    <source>
        <dbReference type="EMBL" id="CAB4022957.1"/>
    </source>
</evidence>
<evidence type="ECO:0000256" key="7">
    <source>
        <dbReference type="SAM" id="MobiDB-lite"/>
    </source>
</evidence>
<feature type="region of interest" description="Disordered" evidence="7">
    <location>
        <begin position="355"/>
        <end position="385"/>
    </location>
</feature>
<evidence type="ECO:0000256" key="8">
    <source>
        <dbReference type="SAM" id="Phobius"/>
    </source>
</evidence>
<feature type="transmembrane region" description="Helical" evidence="8">
    <location>
        <begin position="269"/>
        <end position="289"/>
    </location>
</feature>
<accession>A0A6S7IY91</accession>
<dbReference type="AlphaFoldDB" id="A0A6S7IY91"/>
<keyword evidence="6 8" id="KW-0472">Membrane</keyword>
<evidence type="ECO:0000256" key="3">
    <source>
        <dbReference type="ARBA" id="ARBA00015571"/>
    </source>
</evidence>
<dbReference type="PANTHER" id="PTHR34093">
    <property type="entry name" value="CHLORIDE CHANNEL CLIC-LIKE PROTEIN 1"/>
    <property type="match status" value="1"/>
</dbReference>
<dbReference type="GO" id="GO:0005254">
    <property type="term" value="F:chloride channel activity"/>
    <property type="evidence" value="ECO:0007669"/>
    <property type="project" value="TreeGrafter"/>
</dbReference>
<keyword evidence="5 8" id="KW-1133">Transmembrane helix</keyword>
<gene>
    <name evidence="9" type="ORF">PACLA_8A088507</name>
</gene>
<feature type="compositionally biased region" description="Basic and acidic residues" evidence="7">
    <location>
        <begin position="355"/>
        <end position="371"/>
    </location>
</feature>
<dbReference type="GO" id="GO:0005783">
    <property type="term" value="C:endoplasmic reticulum"/>
    <property type="evidence" value="ECO:0007669"/>
    <property type="project" value="TreeGrafter"/>
</dbReference>
<evidence type="ECO:0000256" key="6">
    <source>
        <dbReference type="ARBA" id="ARBA00023136"/>
    </source>
</evidence>
<comment type="subcellular location">
    <subcellularLocation>
        <location evidence="1">Membrane</location>
        <topology evidence="1">Multi-pass membrane protein</topology>
    </subcellularLocation>
</comment>
<feature type="transmembrane region" description="Helical" evidence="8">
    <location>
        <begin position="150"/>
        <end position="167"/>
    </location>
</feature>
<protein>
    <recommendedName>
        <fullName evidence="3">Chloride channel CLIC-like protein 1</fullName>
    </recommendedName>
</protein>
<dbReference type="GO" id="GO:0016020">
    <property type="term" value="C:membrane"/>
    <property type="evidence" value="ECO:0007669"/>
    <property type="project" value="UniProtKB-SubCell"/>
</dbReference>
<dbReference type="OrthoDB" id="10037397at2759"/>
<evidence type="ECO:0000313" key="10">
    <source>
        <dbReference type="Proteomes" id="UP001152795"/>
    </source>
</evidence>
<reference evidence="9" key="1">
    <citation type="submission" date="2020-04" db="EMBL/GenBank/DDBJ databases">
        <authorList>
            <person name="Alioto T."/>
            <person name="Alioto T."/>
            <person name="Gomez Garrido J."/>
        </authorList>
    </citation>
    <scope>NUCLEOTIDE SEQUENCE</scope>
    <source>
        <strain evidence="9">A484AB</strain>
    </source>
</reference>
<dbReference type="Proteomes" id="UP001152795">
    <property type="component" value="Unassembled WGS sequence"/>
</dbReference>
<sequence length="385" mass="45264">NYEKDKHKQQDVKDPTTPSLRVENSCTLTTQEKCDLPHFKQLTRIILESFPTPGKRYATIELSDDDLKMLQEFKDNDVEGKKMYDVLELIIDIFERIQEDERLEQTFFTRILAFVEYHKEVFAVIFIISILIFILLIFETRTTLPWYRQCWYLFGLLFIVSIPWEWFRLYRKEYAEKQAELVKKMPSHCASKNMTITERMSLWMTGLLSWSVDDCIKFQEAILVDPVWEVSPSVALSTTVTRLLFKPLEYVAHSCGRSLNAFLEKVPTVWQPIMFVLITIFLLLFILLFTKSRIKFGFFEIGPAPTQVRRLGRDEINALENCIRQEIRNVIRREAPPLRNGNVDELPRIGRAVQEERADDRHIPSDVRETESPEYDIPVTQIPAT</sequence>
<dbReference type="PANTHER" id="PTHR34093:SF1">
    <property type="entry name" value="CHLORIDE CHANNEL CLIC-LIKE PROTEIN 1"/>
    <property type="match status" value="1"/>
</dbReference>
<feature type="non-terminal residue" evidence="9">
    <location>
        <position position="385"/>
    </location>
</feature>
<comment type="similarity">
    <text evidence="2">Belongs to the chloride channel MCLC family.</text>
</comment>
<evidence type="ECO:0000256" key="1">
    <source>
        <dbReference type="ARBA" id="ARBA00004141"/>
    </source>
</evidence>
<organism evidence="9 10">
    <name type="scientific">Paramuricea clavata</name>
    <name type="common">Red gorgonian</name>
    <name type="synonym">Violescent sea-whip</name>
    <dbReference type="NCBI Taxonomy" id="317549"/>
    <lineage>
        <taxon>Eukaryota</taxon>
        <taxon>Metazoa</taxon>
        <taxon>Cnidaria</taxon>
        <taxon>Anthozoa</taxon>
        <taxon>Octocorallia</taxon>
        <taxon>Malacalcyonacea</taxon>
        <taxon>Plexauridae</taxon>
        <taxon>Paramuricea</taxon>
    </lineage>
</organism>
<name>A0A6S7IY91_PARCT</name>
<keyword evidence="10" id="KW-1185">Reference proteome</keyword>
<proteinExistence type="inferred from homology"/>